<gene>
    <name evidence="2" type="ORF">L0N08_28630</name>
</gene>
<accession>A0AAW5BZK5</accession>
<sequence>MEAGQTQRPMEPIELPGRNSSTYGDGDIPEIDLPGADNATPSIPEECPQRGMQS</sequence>
<dbReference type="Proteomes" id="UP001299608">
    <property type="component" value="Unassembled WGS sequence"/>
</dbReference>
<evidence type="ECO:0000313" key="3">
    <source>
        <dbReference type="Proteomes" id="UP001299608"/>
    </source>
</evidence>
<name>A0AAW5BZK5_9FIRM</name>
<evidence type="ECO:0000313" key="2">
    <source>
        <dbReference type="EMBL" id="MCG4749377.1"/>
    </source>
</evidence>
<evidence type="ECO:0000256" key="1">
    <source>
        <dbReference type="SAM" id="MobiDB-lite"/>
    </source>
</evidence>
<organism evidence="2 3">
    <name type="scientific">Enterocloster aldenensis</name>
    <dbReference type="NCBI Taxonomy" id="358742"/>
    <lineage>
        <taxon>Bacteria</taxon>
        <taxon>Bacillati</taxon>
        <taxon>Bacillota</taxon>
        <taxon>Clostridia</taxon>
        <taxon>Lachnospirales</taxon>
        <taxon>Lachnospiraceae</taxon>
        <taxon>Enterocloster</taxon>
    </lineage>
</organism>
<dbReference type="EMBL" id="JAKNGE010000062">
    <property type="protein sequence ID" value="MCG4749377.1"/>
    <property type="molecule type" value="Genomic_DNA"/>
</dbReference>
<dbReference type="AlphaFoldDB" id="A0AAW5BZK5"/>
<dbReference type="RefSeq" id="WP_165642186.1">
    <property type="nucleotide sequence ID" value="NZ_BAABZL010000001.1"/>
</dbReference>
<dbReference type="GeneID" id="97207361"/>
<protein>
    <submittedName>
        <fullName evidence="2">Uncharacterized protein</fullName>
    </submittedName>
</protein>
<proteinExistence type="predicted"/>
<reference evidence="2" key="1">
    <citation type="submission" date="2022-01" db="EMBL/GenBank/DDBJ databases">
        <title>Collection of gut derived symbiotic bacterial strains cultured from healthy donors.</title>
        <authorList>
            <person name="Lin H."/>
            <person name="Kohout C."/>
            <person name="Waligurski E."/>
            <person name="Pamer E.G."/>
        </authorList>
    </citation>
    <scope>NUCLEOTIDE SEQUENCE</scope>
    <source>
        <strain evidence="2">DFI.6.55</strain>
    </source>
</reference>
<comment type="caution">
    <text evidence="2">The sequence shown here is derived from an EMBL/GenBank/DDBJ whole genome shotgun (WGS) entry which is preliminary data.</text>
</comment>
<feature type="region of interest" description="Disordered" evidence="1">
    <location>
        <begin position="1"/>
        <end position="54"/>
    </location>
</feature>